<proteinExistence type="predicted"/>
<dbReference type="Proteomes" id="UP000280707">
    <property type="component" value="Chromosome"/>
</dbReference>
<dbReference type="Gene3D" id="3.40.50.150">
    <property type="entry name" value="Vaccinia Virus protein VP39"/>
    <property type="match status" value="1"/>
</dbReference>
<dbReference type="PANTHER" id="PTHR42912:SF95">
    <property type="entry name" value="METHYLTRANSFERASE TYPE 11 DOMAIN-CONTAINING PROTEIN"/>
    <property type="match status" value="1"/>
</dbReference>
<keyword evidence="3" id="KW-1185">Reference proteome</keyword>
<name>A0ABY6TBA4_9CORY</name>
<dbReference type="GO" id="GO:0032259">
    <property type="term" value="P:methylation"/>
    <property type="evidence" value="ECO:0007669"/>
    <property type="project" value="UniProtKB-KW"/>
</dbReference>
<dbReference type="InterPro" id="IPR050508">
    <property type="entry name" value="Methyltransf_Superfamily"/>
</dbReference>
<dbReference type="GO" id="GO:0008168">
    <property type="term" value="F:methyltransferase activity"/>
    <property type="evidence" value="ECO:0007669"/>
    <property type="project" value="UniProtKB-KW"/>
</dbReference>
<dbReference type="PANTHER" id="PTHR42912">
    <property type="entry name" value="METHYLTRANSFERASE"/>
    <property type="match status" value="1"/>
</dbReference>
<dbReference type="InterPro" id="IPR013216">
    <property type="entry name" value="Methyltransf_11"/>
</dbReference>
<keyword evidence="2" id="KW-0808">Transferase</keyword>
<gene>
    <name evidence="2" type="ORF">NCTC934_00147</name>
</gene>
<dbReference type="InterPro" id="IPR029063">
    <property type="entry name" value="SAM-dependent_MTases_sf"/>
</dbReference>
<evidence type="ECO:0000313" key="2">
    <source>
        <dbReference type="EMBL" id="VEH71893.1"/>
    </source>
</evidence>
<feature type="domain" description="Methyltransferase type 11" evidence="1">
    <location>
        <begin position="59"/>
        <end position="153"/>
    </location>
</feature>
<evidence type="ECO:0000259" key="1">
    <source>
        <dbReference type="Pfam" id="PF08241"/>
    </source>
</evidence>
<keyword evidence="2" id="KW-0489">Methyltransferase</keyword>
<dbReference type="Pfam" id="PF08241">
    <property type="entry name" value="Methyltransf_11"/>
    <property type="match status" value="1"/>
</dbReference>
<organism evidence="2 3">
    <name type="scientific">Corynebacterium segmentosum</name>
    <dbReference type="NCBI Taxonomy" id="43990"/>
    <lineage>
        <taxon>Bacteria</taxon>
        <taxon>Bacillati</taxon>
        <taxon>Actinomycetota</taxon>
        <taxon>Actinomycetes</taxon>
        <taxon>Mycobacteriales</taxon>
        <taxon>Corynebacteriaceae</taxon>
        <taxon>Corynebacterium</taxon>
    </lineage>
</organism>
<dbReference type="CDD" id="cd02440">
    <property type="entry name" value="AdoMet_MTases"/>
    <property type="match status" value="1"/>
</dbReference>
<dbReference type="SUPFAM" id="SSF53335">
    <property type="entry name" value="S-adenosyl-L-methionine-dependent methyltransferases"/>
    <property type="match status" value="1"/>
</dbReference>
<reference evidence="2 3" key="1">
    <citation type="submission" date="2018-12" db="EMBL/GenBank/DDBJ databases">
        <authorList>
            <consortium name="Pathogen Informatics"/>
        </authorList>
    </citation>
    <scope>NUCLEOTIDE SEQUENCE [LARGE SCALE GENOMIC DNA]</scope>
    <source>
        <strain evidence="2 3">NCTC934</strain>
    </source>
</reference>
<sequence length="314" mass="35057">MTHASHQDNPLPYAQRRAEDVPGHWLLARLGKRVLRPGGLELTRKLLKHAGLSDADVVELAPGLGRTATELLSFQPASYVGVEKDEDAARITGEIVKDTGRMVHADAADTGLPDAHADVVLGEAMLTMQSPNGKQKIVDEAVRVLRPGGRYAIHELGLQPDDLDDEFKTELRKNLARVIKVNARPLTVDEWTELLENAGLVVEWTDTAPMALLKMRRNLADEGLLGTLRIIKMPYAIRMPGAACWQCASFSTNTAMSCAVWLWWPGNRARTNRTTRLRRATRRKYHGNSAELHIPTRLTIAKMEDEFNHRKDDL</sequence>
<evidence type="ECO:0000313" key="3">
    <source>
        <dbReference type="Proteomes" id="UP000280707"/>
    </source>
</evidence>
<accession>A0ABY6TBA4</accession>
<dbReference type="EMBL" id="LR134408">
    <property type="protein sequence ID" value="VEH71893.1"/>
    <property type="molecule type" value="Genomic_DNA"/>
</dbReference>
<protein>
    <submittedName>
        <fullName evidence="2">SAM-dependent methyltransferase</fullName>
    </submittedName>
</protein>